<reference evidence="3 4" key="1">
    <citation type="submission" date="2020-07" db="EMBL/GenBank/DDBJ databases">
        <title>Sequencing the genomes of 1000 actinobacteria strains.</title>
        <authorList>
            <person name="Klenk H.-P."/>
        </authorList>
    </citation>
    <scope>NUCLEOTIDE SEQUENCE [LARGE SCALE GENOMIC DNA]</scope>
    <source>
        <strain evidence="3 4">DSM 43814</strain>
    </source>
</reference>
<sequence>MTLLTLAVMFAGLSLVRAAINADLIVAPGGRAVTVLSIAVPLALFFAFLVWSNLTKGIIEAYDGTVAIVRNWAVSCGGLILFLSYLLPMKTPAGFHVARAAGAILLAIGALIARSKLGHWLAAPGAPVSGAAGRQSASADDAYDRVNLPSGVDDPRRGQPQQQSAQIVELPLSAEPQPEDWNASRWDPEVQEDIERRRRRGRPTV</sequence>
<keyword evidence="2" id="KW-1133">Transmembrane helix</keyword>
<feature type="region of interest" description="Disordered" evidence="1">
    <location>
        <begin position="132"/>
        <end position="205"/>
    </location>
</feature>
<evidence type="ECO:0000313" key="3">
    <source>
        <dbReference type="EMBL" id="NYF59940.1"/>
    </source>
</evidence>
<comment type="caution">
    <text evidence="3">The sequence shown here is derived from an EMBL/GenBank/DDBJ whole genome shotgun (WGS) entry which is preliminary data.</text>
</comment>
<evidence type="ECO:0000313" key="4">
    <source>
        <dbReference type="Proteomes" id="UP000631553"/>
    </source>
</evidence>
<feature type="transmembrane region" description="Helical" evidence="2">
    <location>
        <begin position="66"/>
        <end position="87"/>
    </location>
</feature>
<dbReference type="Proteomes" id="UP000631553">
    <property type="component" value="Unassembled WGS sequence"/>
</dbReference>
<keyword evidence="4" id="KW-1185">Reference proteome</keyword>
<evidence type="ECO:0000256" key="1">
    <source>
        <dbReference type="SAM" id="MobiDB-lite"/>
    </source>
</evidence>
<keyword evidence="2" id="KW-0472">Membrane</keyword>
<protein>
    <recommendedName>
        <fullName evidence="5">EamA domain-containing protein</fullName>
    </recommendedName>
</protein>
<evidence type="ECO:0008006" key="5">
    <source>
        <dbReference type="Google" id="ProtNLM"/>
    </source>
</evidence>
<dbReference type="RefSeq" id="WP_179805536.1">
    <property type="nucleotide sequence ID" value="NZ_JACCCQ010000001.1"/>
</dbReference>
<evidence type="ECO:0000256" key="2">
    <source>
        <dbReference type="SAM" id="Phobius"/>
    </source>
</evidence>
<dbReference type="EMBL" id="JACCCQ010000001">
    <property type="protein sequence ID" value="NYF59940.1"/>
    <property type="molecule type" value="Genomic_DNA"/>
</dbReference>
<feature type="transmembrane region" description="Helical" evidence="2">
    <location>
        <begin position="34"/>
        <end position="54"/>
    </location>
</feature>
<accession>A0ABX2RTT1</accession>
<gene>
    <name evidence="3" type="ORF">HDA35_005771</name>
</gene>
<name>A0ABX2RTT1_9ACTN</name>
<proteinExistence type="predicted"/>
<feature type="transmembrane region" description="Helical" evidence="2">
    <location>
        <begin position="93"/>
        <end position="113"/>
    </location>
</feature>
<keyword evidence="2" id="KW-0812">Transmembrane</keyword>
<organism evidence="3 4">
    <name type="scientific">Micromonospora purpureochromogenes</name>
    <dbReference type="NCBI Taxonomy" id="47872"/>
    <lineage>
        <taxon>Bacteria</taxon>
        <taxon>Bacillati</taxon>
        <taxon>Actinomycetota</taxon>
        <taxon>Actinomycetes</taxon>
        <taxon>Micromonosporales</taxon>
        <taxon>Micromonosporaceae</taxon>
        <taxon>Micromonospora</taxon>
    </lineage>
</organism>